<protein>
    <recommendedName>
        <fullName evidence="3">DUF559 domain-containing protein</fullName>
    </recommendedName>
</protein>
<accession>A0ABS7UHH3</accession>
<gene>
    <name evidence="1" type="ORF">K8U61_18045</name>
</gene>
<evidence type="ECO:0000313" key="2">
    <source>
        <dbReference type="Proteomes" id="UP000780875"/>
    </source>
</evidence>
<proteinExistence type="predicted"/>
<dbReference type="Proteomes" id="UP000780875">
    <property type="component" value="Unassembled WGS sequence"/>
</dbReference>
<sequence length="313" mass="34673">MPAEPSLRTRRVRRAVGAAARQGGVLSRRQLYALGVTRWEIRGHVRAGRWQLIGDQSVHLGNGELQELGEMWAAVFQGGPSACLDGASALIAAGLERFETARVRVSVPRGARVRRSRRFDIRQTRRWDRGDIVRSGIPRTPVPTAAVRAALWARTDREATYVLTLVVQQGLARPEDVASALLHVRRDKRRLLLHAVVNDLLDGARSLGELDVVQALRRRGLPPPQRQVLRKDGRNRYYLDLCWPDFGLVLEIDGIHHTWAENVIGDALRQNALALSGDTVLRLPLLGLRVDPDSFVAQVEAALRAGGWVPAAA</sequence>
<name>A0ABS7UHH3_9ACTN</name>
<evidence type="ECO:0008006" key="3">
    <source>
        <dbReference type="Google" id="ProtNLM"/>
    </source>
</evidence>
<comment type="caution">
    <text evidence="1">The sequence shown here is derived from an EMBL/GenBank/DDBJ whole genome shotgun (WGS) entry which is preliminary data.</text>
</comment>
<organism evidence="1 2">
    <name type="scientific">Nocardioides mangrovi</name>
    <dbReference type="NCBI Taxonomy" id="2874580"/>
    <lineage>
        <taxon>Bacteria</taxon>
        <taxon>Bacillati</taxon>
        <taxon>Actinomycetota</taxon>
        <taxon>Actinomycetes</taxon>
        <taxon>Propionibacteriales</taxon>
        <taxon>Nocardioidaceae</taxon>
        <taxon>Nocardioides</taxon>
    </lineage>
</organism>
<reference evidence="1 2" key="1">
    <citation type="submission" date="2021-09" db="EMBL/GenBank/DDBJ databases">
        <title>Whole genome sequence of Nocardioides sp. GBK3QG-3.</title>
        <authorList>
            <person name="Tuo L."/>
        </authorList>
    </citation>
    <scope>NUCLEOTIDE SEQUENCE [LARGE SCALE GENOMIC DNA]</scope>
    <source>
        <strain evidence="1 2">GBK3QG-3</strain>
    </source>
</reference>
<dbReference type="EMBL" id="JAIQZJ010000012">
    <property type="protein sequence ID" value="MBZ5740083.1"/>
    <property type="molecule type" value="Genomic_DNA"/>
</dbReference>
<keyword evidence="2" id="KW-1185">Reference proteome</keyword>
<evidence type="ECO:0000313" key="1">
    <source>
        <dbReference type="EMBL" id="MBZ5740083.1"/>
    </source>
</evidence>
<dbReference type="RefSeq" id="WP_224124446.1">
    <property type="nucleotide sequence ID" value="NZ_JAIQZJ010000012.1"/>
</dbReference>